<keyword evidence="3" id="KW-1185">Reference proteome</keyword>
<gene>
    <name evidence="2" type="ORF">FE263_20755</name>
</gene>
<sequence length="169" mass="18231">MARTLAERLRAHEQSRARLAEAEARLKLDERKQRTRRLVEAGALVEKTGLLALDSNALYGALLSLRDGASDKAQVETWAALGGRAFDREARARDEGKEPVLLSFTGPLSKDATTTLRRAGFRYSKVMRHWEGLARFDDASTLAKAHGGSARRVGATTGLAGASNAAAAE</sequence>
<dbReference type="Pfam" id="PF06412">
    <property type="entry name" value="TraD"/>
    <property type="match status" value="1"/>
</dbReference>
<reference evidence="2 3" key="1">
    <citation type="submission" date="2019-05" db="EMBL/GenBank/DDBJ databases">
        <authorList>
            <person name="Pankratov T."/>
            <person name="Grouzdev D."/>
        </authorList>
    </citation>
    <scope>NUCLEOTIDE SEQUENCE [LARGE SCALE GENOMIC DNA]</scope>
    <source>
        <strain evidence="2 3">KEBCLARHB70R</strain>
    </source>
</reference>
<keyword evidence="1" id="KW-0175">Coiled coil</keyword>
<proteinExistence type="predicted"/>
<protein>
    <submittedName>
        <fullName evidence="2">Conjugal transfer protein TraD</fullName>
    </submittedName>
</protein>
<evidence type="ECO:0000256" key="1">
    <source>
        <dbReference type="SAM" id="Coils"/>
    </source>
</evidence>
<feature type="coiled-coil region" evidence="1">
    <location>
        <begin position="2"/>
        <end position="32"/>
    </location>
</feature>
<evidence type="ECO:0000313" key="3">
    <source>
        <dbReference type="Proteomes" id="UP000305654"/>
    </source>
</evidence>
<dbReference type="EMBL" id="VCDI01000012">
    <property type="protein sequence ID" value="TLU70627.1"/>
    <property type="molecule type" value="Genomic_DNA"/>
</dbReference>
<dbReference type="Proteomes" id="UP000305654">
    <property type="component" value="Unassembled WGS sequence"/>
</dbReference>
<accession>A0A5R9J2B9</accession>
<organism evidence="2 3">
    <name type="scientific">Lichenicoccus roseus</name>
    <dbReference type="NCBI Taxonomy" id="2683649"/>
    <lineage>
        <taxon>Bacteria</taxon>
        <taxon>Pseudomonadati</taxon>
        <taxon>Pseudomonadota</taxon>
        <taxon>Alphaproteobacteria</taxon>
        <taxon>Acetobacterales</taxon>
        <taxon>Acetobacteraceae</taxon>
        <taxon>Lichenicoccus</taxon>
    </lineage>
</organism>
<name>A0A5R9J2B9_9PROT</name>
<comment type="caution">
    <text evidence="2">The sequence shown here is derived from an EMBL/GenBank/DDBJ whole genome shotgun (WGS) entry which is preliminary data.</text>
</comment>
<dbReference type="AlphaFoldDB" id="A0A5R9J2B9"/>
<dbReference type="InterPro" id="IPR009444">
    <property type="entry name" value="Conjugal_tfr_TraD_a-type"/>
</dbReference>
<dbReference type="RefSeq" id="WP_138327961.1">
    <property type="nucleotide sequence ID" value="NZ_VCDI01000012.1"/>
</dbReference>
<dbReference type="OrthoDB" id="5653691at2"/>
<evidence type="ECO:0000313" key="2">
    <source>
        <dbReference type="EMBL" id="TLU70627.1"/>
    </source>
</evidence>